<keyword evidence="7" id="KW-0998">Cell outer membrane</keyword>
<evidence type="ECO:0000256" key="1">
    <source>
        <dbReference type="ARBA" id="ARBA00004571"/>
    </source>
</evidence>
<proteinExistence type="inferred from homology"/>
<name>A0ABW1AQ51_9RHOO</name>
<dbReference type="PANTHER" id="PTHR35093:SF8">
    <property type="entry name" value="OUTER MEMBRANE PROTEIN NMB0088-RELATED"/>
    <property type="match status" value="1"/>
</dbReference>
<evidence type="ECO:0000256" key="7">
    <source>
        <dbReference type="ARBA" id="ARBA00023237"/>
    </source>
</evidence>
<evidence type="ECO:0000313" key="9">
    <source>
        <dbReference type="EMBL" id="MFC5769427.1"/>
    </source>
</evidence>
<evidence type="ECO:0000313" key="10">
    <source>
        <dbReference type="Proteomes" id="UP001595974"/>
    </source>
</evidence>
<accession>A0ABW1AQ51</accession>
<keyword evidence="6" id="KW-0472">Membrane</keyword>
<comment type="subcellular location">
    <subcellularLocation>
        <location evidence="1">Cell outer membrane</location>
        <topology evidence="1">Multi-pass membrane protein</topology>
    </subcellularLocation>
</comment>
<feature type="chain" id="PRO_5045574700" evidence="8">
    <location>
        <begin position="24"/>
        <end position="458"/>
    </location>
</feature>
<dbReference type="Gene3D" id="2.40.160.60">
    <property type="entry name" value="Outer membrane protein transport protein (OMPP1/FadL/TodX)"/>
    <property type="match status" value="1"/>
</dbReference>
<evidence type="ECO:0000256" key="2">
    <source>
        <dbReference type="ARBA" id="ARBA00008163"/>
    </source>
</evidence>
<evidence type="ECO:0000256" key="4">
    <source>
        <dbReference type="ARBA" id="ARBA00022692"/>
    </source>
</evidence>
<dbReference type="EMBL" id="JBHSOG010000030">
    <property type="protein sequence ID" value="MFC5769427.1"/>
    <property type="molecule type" value="Genomic_DNA"/>
</dbReference>
<dbReference type="RefSeq" id="WP_096446573.1">
    <property type="nucleotide sequence ID" value="NZ_JBHSOG010000030.1"/>
</dbReference>
<dbReference type="SUPFAM" id="SSF56935">
    <property type="entry name" value="Porins"/>
    <property type="match status" value="1"/>
</dbReference>
<evidence type="ECO:0000256" key="8">
    <source>
        <dbReference type="SAM" id="SignalP"/>
    </source>
</evidence>
<gene>
    <name evidence="9" type="ORF">ACFPTN_08575</name>
</gene>
<evidence type="ECO:0000256" key="6">
    <source>
        <dbReference type="ARBA" id="ARBA00023136"/>
    </source>
</evidence>
<keyword evidence="4" id="KW-0812">Transmembrane</keyword>
<dbReference type="PANTHER" id="PTHR35093">
    <property type="entry name" value="OUTER MEMBRANE PROTEIN NMB0088-RELATED"/>
    <property type="match status" value="1"/>
</dbReference>
<feature type="signal peptide" evidence="8">
    <location>
        <begin position="1"/>
        <end position="23"/>
    </location>
</feature>
<comment type="caution">
    <text evidence="9">The sequence shown here is derived from an EMBL/GenBank/DDBJ whole genome shotgun (WGS) entry which is preliminary data.</text>
</comment>
<keyword evidence="3" id="KW-1134">Transmembrane beta strand</keyword>
<dbReference type="Pfam" id="PF03349">
    <property type="entry name" value="Toluene_X"/>
    <property type="match status" value="1"/>
</dbReference>
<dbReference type="Proteomes" id="UP001595974">
    <property type="component" value="Unassembled WGS sequence"/>
</dbReference>
<sequence length="458" mass="47998">MSHFQRLVLIVLGALGLAGPASATNVFRLEGYGAVSRAMGGTSAAHDTGSAALLANPATLGLGSGGSRLDLGIDLVTTSHLEIENAATGETARSGHRDVASAYYAPQAGYVRRSGALTWGVGAYAGGGLGTEYGKNSFLSRTPGGIDTGLENSSRLLVLHIPLGMSYQVDDRLTVGGAIEAQWTGMNLGLLLGADQVASLIGRNRARGSLVPALAGIPGLEGAHFSFSRSSDVESGADAWGWGGRLGLTYRLSESTRIGAAYGFRSHMDDLEGKARLTAVSSVAGQIALPGRIRIVDFQMPSTLTVGIAHQATENLLLAADVSHVGWKKVMKDIKVRYAADGGGELAVELPQNYRDVTILSLGAAYRIDRWTLRAGASIANQAIPDNTLFGVIPATPTRHLSAGFSYDFGRSNTLDFAYSHALRESLGNASEPNVSSGAPIRSTHAQDNFVLSYTHRF</sequence>
<evidence type="ECO:0000256" key="3">
    <source>
        <dbReference type="ARBA" id="ARBA00022452"/>
    </source>
</evidence>
<protein>
    <submittedName>
        <fullName evidence="9">OmpP1/FadL family transporter</fullName>
    </submittedName>
</protein>
<reference evidence="10" key="1">
    <citation type="journal article" date="2019" name="Int. J. Syst. Evol. Microbiol.">
        <title>The Global Catalogue of Microorganisms (GCM) 10K type strain sequencing project: providing services to taxonomists for standard genome sequencing and annotation.</title>
        <authorList>
            <consortium name="The Broad Institute Genomics Platform"/>
            <consortium name="The Broad Institute Genome Sequencing Center for Infectious Disease"/>
            <person name="Wu L."/>
            <person name="Ma J."/>
        </authorList>
    </citation>
    <scope>NUCLEOTIDE SEQUENCE [LARGE SCALE GENOMIC DNA]</scope>
    <source>
        <strain evidence="10">SHR3</strain>
    </source>
</reference>
<organism evidence="9 10">
    <name type="scientific">Thauera sinica</name>
    <dbReference type="NCBI Taxonomy" id="2665146"/>
    <lineage>
        <taxon>Bacteria</taxon>
        <taxon>Pseudomonadati</taxon>
        <taxon>Pseudomonadota</taxon>
        <taxon>Betaproteobacteria</taxon>
        <taxon>Rhodocyclales</taxon>
        <taxon>Zoogloeaceae</taxon>
        <taxon>Thauera</taxon>
    </lineage>
</organism>
<dbReference type="InterPro" id="IPR005017">
    <property type="entry name" value="OMPP1/FadL/TodX"/>
</dbReference>
<keyword evidence="5 8" id="KW-0732">Signal</keyword>
<keyword evidence="10" id="KW-1185">Reference proteome</keyword>
<evidence type="ECO:0000256" key="5">
    <source>
        <dbReference type="ARBA" id="ARBA00022729"/>
    </source>
</evidence>
<comment type="similarity">
    <text evidence="2">Belongs to the OmpP1/FadL family.</text>
</comment>